<feature type="region of interest" description="Disordered" evidence="1">
    <location>
        <begin position="270"/>
        <end position="289"/>
    </location>
</feature>
<name>U1HWZ5_ENDPU</name>
<feature type="region of interest" description="Disordered" evidence="1">
    <location>
        <begin position="375"/>
        <end position="394"/>
    </location>
</feature>
<dbReference type="Proteomes" id="UP000019373">
    <property type="component" value="Unassembled WGS sequence"/>
</dbReference>
<dbReference type="GeneID" id="19235172"/>
<dbReference type="EMBL" id="KE720815">
    <property type="protein sequence ID" value="ERF75315.1"/>
    <property type="molecule type" value="Genomic_DNA"/>
</dbReference>
<evidence type="ECO:0000313" key="2">
    <source>
        <dbReference type="EMBL" id="ERF75315.1"/>
    </source>
</evidence>
<reference evidence="3" key="1">
    <citation type="journal article" date="2014" name="BMC Genomics">
        <title>Genome characteristics reveal the impact of lichenization on lichen-forming fungus Endocarpon pusillum Hedwig (Verrucariales, Ascomycota).</title>
        <authorList>
            <person name="Wang Y.-Y."/>
            <person name="Liu B."/>
            <person name="Zhang X.-Y."/>
            <person name="Zhou Q.-M."/>
            <person name="Zhang T."/>
            <person name="Li H."/>
            <person name="Yu Y.-F."/>
            <person name="Zhang X.-L."/>
            <person name="Hao X.-Y."/>
            <person name="Wang M."/>
            <person name="Wang L."/>
            <person name="Wei J.-C."/>
        </authorList>
    </citation>
    <scope>NUCLEOTIDE SEQUENCE [LARGE SCALE GENOMIC DNA]</scope>
    <source>
        <strain evidence="3">Z07020 / HMAS-L-300199</strain>
    </source>
</reference>
<dbReference type="AlphaFoldDB" id="U1HWZ5"/>
<dbReference type="OMA" id="RIYAICY"/>
<keyword evidence="3" id="KW-1185">Reference proteome</keyword>
<gene>
    <name evidence="2" type="ORF">EPUS_00107</name>
</gene>
<proteinExistence type="predicted"/>
<protein>
    <submittedName>
        <fullName evidence="2">Uncharacterized protein</fullName>
    </submittedName>
</protein>
<dbReference type="HOGENOM" id="CLU_700256_0_0_1"/>
<evidence type="ECO:0000256" key="1">
    <source>
        <dbReference type="SAM" id="MobiDB-lite"/>
    </source>
</evidence>
<evidence type="ECO:0000313" key="3">
    <source>
        <dbReference type="Proteomes" id="UP000019373"/>
    </source>
</evidence>
<feature type="compositionally biased region" description="Low complexity" evidence="1">
    <location>
        <begin position="279"/>
        <end position="289"/>
    </location>
</feature>
<organism evidence="2 3">
    <name type="scientific">Endocarpon pusillum (strain Z07020 / HMAS-L-300199)</name>
    <name type="common">Lichen-forming fungus</name>
    <dbReference type="NCBI Taxonomy" id="1263415"/>
    <lineage>
        <taxon>Eukaryota</taxon>
        <taxon>Fungi</taxon>
        <taxon>Dikarya</taxon>
        <taxon>Ascomycota</taxon>
        <taxon>Pezizomycotina</taxon>
        <taxon>Eurotiomycetes</taxon>
        <taxon>Chaetothyriomycetidae</taxon>
        <taxon>Verrucariales</taxon>
        <taxon>Verrucariaceae</taxon>
        <taxon>Endocarpon</taxon>
    </lineage>
</organism>
<sequence length="394" mass="42618">MSSPAFILTKSPVNLDDIPLGSFVPDRSTPSTDLLKPGNRVTAEHRRASYDANLDISFNNKSESWFQILLTEILKVTFKVERSKQFRATAEGGYIYMLHQPIEIFETLVADGNNAKLYRENRKGGRSSAQAQPHIVPPTGVVAGGPNVGVAGGHEHMQEVHGDVKTCGERIYAICYRKVQIKTPISFCGFGGGDAKVTLRAGDKWKVSDRSLEPPSGKIRSRGLASDEIIEATMEDTDDIKDCVHAGHGFMIPREFSDLQRSMLKKNGPKVAGLPFRGASSPPRRASLLSRDARPPEFTYSARSTSFSQKDVSALARAACLLVRGASSLPKGANLSSRDVRPLPRDTVRGVDCSASGASSALMDASTLTRRASLSVRGAALPTKPGAPKPRRFV</sequence>
<accession>U1HWZ5</accession>
<dbReference type="OrthoDB" id="5410365at2759"/>
<dbReference type="RefSeq" id="XP_007787327.1">
    <property type="nucleotide sequence ID" value="XM_007789137.1"/>
</dbReference>